<keyword evidence="4" id="KW-0472">Membrane</keyword>
<comment type="subcellular location">
    <subcellularLocation>
        <location evidence="1">Endomembrane system</location>
        <topology evidence="1">Multi-pass membrane protein</topology>
    </subcellularLocation>
</comment>
<dbReference type="GO" id="GO:0012505">
    <property type="term" value="C:endomembrane system"/>
    <property type="evidence" value="ECO:0007669"/>
    <property type="project" value="UniProtKB-SubCell"/>
</dbReference>
<sequence length="118" mass="12306">MGKTLKRSAAFTALARALAVGARGGPSLGARLAALPRMIRATAKGEYDGGLRLALMAGATAYVVSPVDLVPEAFLAIFGLVDDAVMVTWLAGSVLAETERFLQWEARRSSVIPGHAVP</sequence>
<keyword evidence="7" id="KW-1185">Reference proteome</keyword>
<dbReference type="Proteomes" id="UP000199385">
    <property type="component" value="Chromosome I"/>
</dbReference>
<accession>A0A1A9A769</accession>
<evidence type="ECO:0000256" key="4">
    <source>
        <dbReference type="ARBA" id="ARBA00023136"/>
    </source>
</evidence>
<evidence type="ECO:0000256" key="1">
    <source>
        <dbReference type="ARBA" id="ARBA00004127"/>
    </source>
</evidence>
<protein>
    <recommendedName>
        <fullName evidence="5">DUF1232 domain-containing protein</fullName>
    </recommendedName>
</protein>
<dbReference type="OrthoDB" id="5147173at2"/>
<keyword evidence="3" id="KW-1133">Transmembrane helix</keyword>
<dbReference type="STRING" id="261654.GA0070611_5463"/>
<dbReference type="PATRIC" id="fig|261654.4.peg.5535"/>
<dbReference type="Pfam" id="PF06803">
    <property type="entry name" value="DUF1232"/>
    <property type="match status" value="1"/>
</dbReference>
<dbReference type="EMBL" id="LT594323">
    <property type="protein sequence ID" value="SBT52045.1"/>
    <property type="molecule type" value="Genomic_DNA"/>
</dbReference>
<evidence type="ECO:0000256" key="2">
    <source>
        <dbReference type="ARBA" id="ARBA00022692"/>
    </source>
</evidence>
<dbReference type="RefSeq" id="WP_091670419.1">
    <property type="nucleotide sequence ID" value="NZ_LT594323.1"/>
</dbReference>
<evidence type="ECO:0000313" key="6">
    <source>
        <dbReference type="EMBL" id="SBT52045.1"/>
    </source>
</evidence>
<keyword evidence="2" id="KW-0812">Transmembrane</keyword>
<proteinExistence type="predicted"/>
<gene>
    <name evidence="6" type="ORF">GA0070611_5463</name>
</gene>
<evidence type="ECO:0000313" key="7">
    <source>
        <dbReference type="Proteomes" id="UP000199385"/>
    </source>
</evidence>
<feature type="domain" description="DUF1232" evidence="5">
    <location>
        <begin position="53"/>
        <end position="89"/>
    </location>
</feature>
<name>A0A1A9A769_9ACTN</name>
<organism evidence="6 7">
    <name type="scientific">Micromonospora auratinigra</name>
    <dbReference type="NCBI Taxonomy" id="261654"/>
    <lineage>
        <taxon>Bacteria</taxon>
        <taxon>Bacillati</taxon>
        <taxon>Actinomycetota</taxon>
        <taxon>Actinomycetes</taxon>
        <taxon>Micromonosporales</taxon>
        <taxon>Micromonosporaceae</taxon>
        <taxon>Micromonospora</taxon>
    </lineage>
</organism>
<dbReference type="InterPro" id="IPR010652">
    <property type="entry name" value="DUF1232"/>
</dbReference>
<reference evidence="7" key="1">
    <citation type="submission" date="2016-06" db="EMBL/GenBank/DDBJ databases">
        <authorList>
            <person name="Varghese N."/>
            <person name="Submissions Spin"/>
        </authorList>
    </citation>
    <scope>NUCLEOTIDE SEQUENCE [LARGE SCALE GENOMIC DNA]</scope>
    <source>
        <strain evidence="7">DSM 44815</strain>
    </source>
</reference>
<dbReference type="AlphaFoldDB" id="A0A1A9A769"/>
<evidence type="ECO:0000256" key="3">
    <source>
        <dbReference type="ARBA" id="ARBA00022989"/>
    </source>
</evidence>
<evidence type="ECO:0000259" key="5">
    <source>
        <dbReference type="Pfam" id="PF06803"/>
    </source>
</evidence>